<dbReference type="EMBL" id="JANTHZ010000002">
    <property type="protein sequence ID" value="MCS0495121.1"/>
    <property type="molecule type" value="Genomic_DNA"/>
</dbReference>
<dbReference type="InterPro" id="IPR036063">
    <property type="entry name" value="Smr_dom_sf"/>
</dbReference>
<evidence type="ECO:0000313" key="4">
    <source>
        <dbReference type="Proteomes" id="UP001151088"/>
    </source>
</evidence>
<keyword evidence="4" id="KW-1185">Reference proteome</keyword>
<gene>
    <name evidence="3" type="ORF">NVS89_08425</name>
</gene>
<sequence>MSGAGESGGRPRRRRVLGAEERELWELVTRSVHRLRPEKPKPAPKAETPPEAVPEAPEALSNGKTARPAAPAPRPRAPAPPPLTPLAPLEPKLRRRLSRGAEVDARLDLHGMTQAAAHGRLLGFLRGAQHSGHSLVLVITGKGDGGGLLAGEGGRGVLRRMVPQWLASPELRAVVVGFETAGRGHGGEGALYVRVRRLREGGR</sequence>
<comment type="caution">
    <text evidence="3">The sequence shown here is derived from an EMBL/GenBank/DDBJ whole genome shotgun (WGS) entry which is preliminary data.</text>
</comment>
<name>A0A9X2PDY4_9HYPH</name>
<dbReference type="Pfam" id="PF01713">
    <property type="entry name" value="Smr"/>
    <property type="match status" value="1"/>
</dbReference>
<feature type="domain" description="Smr" evidence="2">
    <location>
        <begin position="107"/>
        <end position="196"/>
    </location>
</feature>
<accession>A0A9X2PDY4</accession>
<dbReference type="PROSITE" id="PS50828">
    <property type="entry name" value="SMR"/>
    <property type="match status" value="1"/>
</dbReference>
<proteinExistence type="predicted"/>
<dbReference type="PANTHER" id="PTHR35562">
    <property type="entry name" value="DNA ENDONUCLEASE SMRA-RELATED"/>
    <property type="match status" value="1"/>
</dbReference>
<evidence type="ECO:0000256" key="1">
    <source>
        <dbReference type="SAM" id="MobiDB-lite"/>
    </source>
</evidence>
<dbReference type="InterPro" id="IPR002625">
    <property type="entry name" value="Smr_dom"/>
</dbReference>
<dbReference type="PANTHER" id="PTHR35562:SF2">
    <property type="entry name" value="DNA ENDONUCLEASE SMRA-RELATED"/>
    <property type="match status" value="1"/>
</dbReference>
<feature type="region of interest" description="Disordered" evidence="1">
    <location>
        <begin position="1"/>
        <end position="91"/>
    </location>
</feature>
<dbReference type="Proteomes" id="UP001151088">
    <property type="component" value="Unassembled WGS sequence"/>
</dbReference>
<organism evidence="3 4">
    <name type="scientific">Ancylobacter mangrovi</name>
    <dbReference type="NCBI Taxonomy" id="2972472"/>
    <lineage>
        <taxon>Bacteria</taxon>
        <taxon>Pseudomonadati</taxon>
        <taxon>Pseudomonadota</taxon>
        <taxon>Alphaproteobacteria</taxon>
        <taxon>Hyphomicrobiales</taxon>
        <taxon>Xanthobacteraceae</taxon>
        <taxon>Ancylobacter</taxon>
    </lineage>
</organism>
<reference evidence="3" key="1">
    <citation type="submission" date="2022-08" db="EMBL/GenBank/DDBJ databases">
        <authorList>
            <person name="Li F."/>
        </authorList>
    </citation>
    <scope>NUCLEOTIDE SEQUENCE</scope>
    <source>
        <strain evidence="3">MQZ15Z-1</strain>
    </source>
</reference>
<dbReference type="SUPFAM" id="SSF160443">
    <property type="entry name" value="SMR domain-like"/>
    <property type="match status" value="1"/>
</dbReference>
<dbReference type="AlphaFoldDB" id="A0A9X2PDY4"/>
<protein>
    <submittedName>
        <fullName evidence="3">Smr/MutS family protein</fullName>
    </submittedName>
</protein>
<feature type="compositionally biased region" description="Low complexity" evidence="1">
    <location>
        <begin position="45"/>
        <end position="69"/>
    </location>
</feature>
<dbReference type="RefSeq" id="WP_258732165.1">
    <property type="nucleotide sequence ID" value="NZ_JANTHZ010000002.1"/>
</dbReference>
<evidence type="ECO:0000313" key="3">
    <source>
        <dbReference type="EMBL" id="MCS0495121.1"/>
    </source>
</evidence>
<evidence type="ECO:0000259" key="2">
    <source>
        <dbReference type="PROSITE" id="PS50828"/>
    </source>
</evidence>
<feature type="compositionally biased region" description="Pro residues" evidence="1">
    <location>
        <begin position="70"/>
        <end position="85"/>
    </location>
</feature>
<dbReference type="Gene3D" id="3.30.1370.110">
    <property type="match status" value="1"/>
</dbReference>